<evidence type="ECO:0000313" key="9">
    <source>
        <dbReference type="Proteomes" id="UP000199444"/>
    </source>
</evidence>
<dbReference type="InterPro" id="IPR004254">
    <property type="entry name" value="AdipoR/HlyIII-related"/>
</dbReference>
<dbReference type="InterPro" id="IPR005744">
    <property type="entry name" value="Hy-lIII"/>
</dbReference>
<dbReference type="NCBIfam" id="TIGR01065">
    <property type="entry name" value="hlyIII"/>
    <property type="match status" value="1"/>
</dbReference>
<evidence type="ECO:0000313" key="8">
    <source>
        <dbReference type="EMBL" id="SDQ65064.1"/>
    </source>
</evidence>
<dbReference type="Proteomes" id="UP000199444">
    <property type="component" value="Unassembled WGS sequence"/>
</dbReference>
<evidence type="ECO:0000256" key="5">
    <source>
        <dbReference type="ARBA" id="ARBA00023136"/>
    </source>
</evidence>
<comment type="subcellular location">
    <subcellularLocation>
        <location evidence="1">Endomembrane system</location>
        <topology evidence="1">Multi-pass membrane protein</topology>
    </subcellularLocation>
</comment>
<feature type="binding site" evidence="6">
    <location>
        <position position="66"/>
    </location>
    <ligand>
        <name>Zn(2+)</name>
        <dbReference type="ChEBI" id="CHEBI:29105"/>
    </ligand>
</feature>
<dbReference type="PANTHER" id="PTHR20855:SF129">
    <property type="entry name" value="HEMOLYSIN-3 HOMOLOG"/>
    <property type="match status" value="1"/>
</dbReference>
<dbReference type="AlphaFoldDB" id="A0A1H1CLL1"/>
<keyword evidence="6" id="KW-0479">Metal-binding</keyword>
<name>A0A1H1CLL1_9BACI</name>
<keyword evidence="9" id="KW-1185">Reference proteome</keyword>
<reference evidence="8 9" key="1">
    <citation type="submission" date="2016-10" db="EMBL/GenBank/DDBJ databases">
        <authorList>
            <person name="de Groot N.N."/>
        </authorList>
    </citation>
    <scope>NUCLEOTIDE SEQUENCE [LARGE SCALE GENOMIC DNA]</scope>
    <source>
        <strain evidence="8 9">CGMCC 1.10449</strain>
    </source>
</reference>
<feature type="binding site" evidence="6">
    <location>
        <position position="192"/>
    </location>
    <ligand>
        <name>Zn(2+)</name>
        <dbReference type="ChEBI" id="CHEBI:29105"/>
    </ligand>
</feature>
<feature type="transmembrane region" description="Helical" evidence="7">
    <location>
        <begin position="107"/>
        <end position="126"/>
    </location>
</feature>
<dbReference type="GO" id="GO:0140911">
    <property type="term" value="F:pore-forming activity"/>
    <property type="evidence" value="ECO:0007669"/>
    <property type="project" value="InterPro"/>
</dbReference>
<accession>A0A1H1CLL1</accession>
<protein>
    <submittedName>
        <fullName evidence="8">Hemolysin III</fullName>
    </submittedName>
</protein>
<sequence length="211" mass="24043">MEIHTFTKKEEIVNAITHGIGALLSIAGLVLLILFASLNGNPWQVVSVTIFGTTMLIMYLSSTIVHSLPEGKWKDIFQIFDHSSIYLFIAGTYTPFLLVHLRDDLGWILFGTVWGIALIGVVFKIFFVKKFLVLSTLFYVLMGWLITLVWNPLMATMDGTGMLLLMIGGMLYTLGAIFYIWRGFIYHHAIWHLFVLAGSIFHFFTVFYYVI</sequence>
<dbReference type="EMBL" id="FNKD01000002">
    <property type="protein sequence ID" value="SDQ65064.1"/>
    <property type="molecule type" value="Genomic_DNA"/>
</dbReference>
<evidence type="ECO:0000256" key="7">
    <source>
        <dbReference type="SAM" id="Phobius"/>
    </source>
</evidence>
<dbReference type="GO" id="GO:0046872">
    <property type="term" value="F:metal ion binding"/>
    <property type="evidence" value="ECO:0007669"/>
    <property type="project" value="UniProtKB-KW"/>
</dbReference>
<keyword evidence="3 7" id="KW-0812">Transmembrane</keyword>
<evidence type="ECO:0000256" key="3">
    <source>
        <dbReference type="ARBA" id="ARBA00022692"/>
    </source>
</evidence>
<feature type="transmembrane region" description="Helical" evidence="7">
    <location>
        <begin position="83"/>
        <end position="101"/>
    </location>
</feature>
<dbReference type="STRING" id="553311.SAMN05216231_2307"/>
<comment type="similarity">
    <text evidence="2">Belongs to the UPF0073 (Hly-III) family.</text>
</comment>
<keyword evidence="4 7" id="KW-1133">Transmembrane helix</keyword>
<proteinExistence type="inferred from homology"/>
<feature type="binding site" evidence="6">
    <location>
        <position position="188"/>
    </location>
    <ligand>
        <name>Zn(2+)</name>
        <dbReference type="ChEBI" id="CHEBI:29105"/>
    </ligand>
</feature>
<organism evidence="8 9">
    <name type="scientific">Virgibacillus salinus</name>
    <dbReference type="NCBI Taxonomy" id="553311"/>
    <lineage>
        <taxon>Bacteria</taxon>
        <taxon>Bacillati</taxon>
        <taxon>Bacillota</taxon>
        <taxon>Bacilli</taxon>
        <taxon>Bacillales</taxon>
        <taxon>Bacillaceae</taxon>
        <taxon>Virgibacillus</taxon>
    </lineage>
</organism>
<dbReference type="PANTHER" id="PTHR20855">
    <property type="entry name" value="ADIPOR/PROGESTIN RECEPTOR-RELATED"/>
    <property type="match status" value="1"/>
</dbReference>
<dbReference type="GO" id="GO:0012505">
    <property type="term" value="C:endomembrane system"/>
    <property type="evidence" value="ECO:0007669"/>
    <property type="project" value="UniProtKB-SubCell"/>
</dbReference>
<evidence type="ECO:0000256" key="6">
    <source>
        <dbReference type="PIRSR" id="PIRSR604254-1"/>
    </source>
</evidence>
<feature type="transmembrane region" description="Helical" evidence="7">
    <location>
        <begin position="12"/>
        <end position="36"/>
    </location>
</feature>
<evidence type="ECO:0000256" key="2">
    <source>
        <dbReference type="ARBA" id="ARBA00008488"/>
    </source>
</evidence>
<dbReference type="GO" id="GO:0016020">
    <property type="term" value="C:membrane"/>
    <property type="evidence" value="ECO:0007669"/>
    <property type="project" value="InterPro"/>
</dbReference>
<gene>
    <name evidence="8" type="ORF">SAMN05216231_2307</name>
</gene>
<evidence type="ECO:0000256" key="4">
    <source>
        <dbReference type="ARBA" id="ARBA00022989"/>
    </source>
</evidence>
<dbReference type="Pfam" id="PF03006">
    <property type="entry name" value="HlyIII"/>
    <property type="match status" value="1"/>
</dbReference>
<dbReference type="RefSeq" id="WP_092493115.1">
    <property type="nucleotide sequence ID" value="NZ_FNKD01000002.1"/>
</dbReference>
<feature type="transmembrane region" description="Helical" evidence="7">
    <location>
        <begin position="193"/>
        <end position="210"/>
    </location>
</feature>
<feature type="transmembrane region" description="Helical" evidence="7">
    <location>
        <begin position="42"/>
        <end position="62"/>
    </location>
</feature>
<feature type="transmembrane region" description="Helical" evidence="7">
    <location>
        <begin position="162"/>
        <end position="181"/>
    </location>
</feature>
<feature type="transmembrane region" description="Helical" evidence="7">
    <location>
        <begin position="131"/>
        <end position="150"/>
    </location>
</feature>
<keyword evidence="6" id="KW-0862">Zinc</keyword>
<evidence type="ECO:0000256" key="1">
    <source>
        <dbReference type="ARBA" id="ARBA00004127"/>
    </source>
</evidence>
<keyword evidence="5 7" id="KW-0472">Membrane</keyword>